<feature type="transmembrane region" description="Helical" evidence="1">
    <location>
        <begin position="6"/>
        <end position="26"/>
    </location>
</feature>
<evidence type="ECO:0000256" key="1">
    <source>
        <dbReference type="SAM" id="Phobius"/>
    </source>
</evidence>
<dbReference type="AlphaFoldDB" id="A0A6C0I2H2"/>
<feature type="transmembrane region" description="Helical" evidence="1">
    <location>
        <begin position="38"/>
        <end position="55"/>
    </location>
</feature>
<evidence type="ECO:0000313" key="2">
    <source>
        <dbReference type="EMBL" id="QHT86989.1"/>
    </source>
</evidence>
<reference evidence="2" key="1">
    <citation type="journal article" date="2020" name="Nature">
        <title>Giant virus diversity and host interactions through global metagenomics.</title>
        <authorList>
            <person name="Schulz F."/>
            <person name="Roux S."/>
            <person name="Paez-Espino D."/>
            <person name="Jungbluth S."/>
            <person name="Walsh D.A."/>
            <person name="Denef V.J."/>
            <person name="McMahon K.D."/>
            <person name="Konstantinidis K.T."/>
            <person name="Eloe-Fadrosh E.A."/>
            <person name="Kyrpides N.C."/>
            <person name="Woyke T."/>
        </authorList>
    </citation>
    <scope>NUCLEOTIDE SEQUENCE</scope>
    <source>
        <strain evidence="2">GVMAG-M-3300023184-18</strain>
    </source>
</reference>
<dbReference type="EMBL" id="MN740079">
    <property type="protein sequence ID" value="QHT86989.1"/>
    <property type="molecule type" value="Genomic_DNA"/>
</dbReference>
<keyword evidence="1" id="KW-0472">Membrane</keyword>
<proteinExistence type="predicted"/>
<protein>
    <submittedName>
        <fullName evidence="2">Uncharacterized protein</fullName>
    </submittedName>
</protein>
<accession>A0A6C0I2H2</accession>
<name>A0A6C0I2H2_9ZZZZ</name>
<keyword evidence="1" id="KW-1133">Transmembrane helix</keyword>
<organism evidence="2">
    <name type="scientific">viral metagenome</name>
    <dbReference type="NCBI Taxonomy" id="1070528"/>
    <lineage>
        <taxon>unclassified sequences</taxon>
        <taxon>metagenomes</taxon>
        <taxon>organismal metagenomes</taxon>
    </lineage>
</organism>
<sequence>MHGAMNHLFHSILFGILLYFVMVFILKQPYEVAQDRSMLLAALALAYMILFGHSLPNHVNKNIF</sequence>
<keyword evidence="1" id="KW-0812">Transmembrane</keyword>